<evidence type="ECO:0000313" key="3">
    <source>
        <dbReference type="Proteomes" id="UP001596112"/>
    </source>
</evidence>
<protein>
    <submittedName>
        <fullName evidence="2">Uncharacterized protein</fullName>
    </submittedName>
</protein>
<organism evidence="2 3">
    <name type="scientific">Streptomyces heilongjiangensis</name>
    <dbReference type="NCBI Taxonomy" id="945052"/>
    <lineage>
        <taxon>Bacteria</taxon>
        <taxon>Bacillati</taxon>
        <taxon>Actinomycetota</taxon>
        <taxon>Actinomycetes</taxon>
        <taxon>Kitasatosporales</taxon>
        <taxon>Streptomycetaceae</taxon>
        <taxon>Streptomyces</taxon>
    </lineage>
</organism>
<comment type="caution">
    <text evidence="2">The sequence shown here is derived from an EMBL/GenBank/DDBJ whole genome shotgun (WGS) entry which is preliminary data.</text>
</comment>
<accession>A0ABW1BDA5</accession>
<gene>
    <name evidence="2" type="ORF">ACFQGO_26800</name>
</gene>
<dbReference type="RefSeq" id="WP_272171169.1">
    <property type="nucleotide sequence ID" value="NZ_JAQOSL010000026.1"/>
</dbReference>
<evidence type="ECO:0000313" key="2">
    <source>
        <dbReference type="EMBL" id="MFC5811065.1"/>
    </source>
</evidence>
<feature type="region of interest" description="Disordered" evidence="1">
    <location>
        <begin position="1"/>
        <end position="26"/>
    </location>
</feature>
<keyword evidence="3" id="KW-1185">Reference proteome</keyword>
<reference evidence="3" key="1">
    <citation type="journal article" date="2019" name="Int. J. Syst. Evol. Microbiol.">
        <title>The Global Catalogue of Microorganisms (GCM) 10K type strain sequencing project: providing services to taxonomists for standard genome sequencing and annotation.</title>
        <authorList>
            <consortium name="The Broad Institute Genomics Platform"/>
            <consortium name="The Broad Institute Genome Sequencing Center for Infectious Disease"/>
            <person name="Wu L."/>
            <person name="Ma J."/>
        </authorList>
    </citation>
    <scope>NUCLEOTIDE SEQUENCE [LARGE SCALE GENOMIC DNA]</scope>
    <source>
        <strain evidence="3">JCM 9918</strain>
    </source>
</reference>
<dbReference type="EMBL" id="JBHSNZ010000021">
    <property type="protein sequence ID" value="MFC5811065.1"/>
    <property type="molecule type" value="Genomic_DNA"/>
</dbReference>
<evidence type="ECO:0000256" key="1">
    <source>
        <dbReference type="SAM" id="MobiDB-lite"/>
    </source>
</evidence>
<proteinExistence type="predicted"/>
<name>A0ABW1BDA5_9ACTN</name>
<sequence length="117" mass="12433">MRGLRPAVVPSRRHGGRPTGAGRTLPAVVHPDDLAALRPADAHRVDRVGECPDGAGRVAPDFRVVSHRTARGCRAAYFAGADVPVRLDRTADLSNTPTSKSVVVRLVRRDAADRPAA</sequence>
<dbReference type="Proteomes" id="UP001596112">
    <property type="component" value="Unassembled WGS sequence"/>
</dbReference>